<reference evidence="2" key="1">
    <citation type="submission" date="2023-05" db="EMBL/GenBank/DDBJ databases">
        <title>Nepenthes gracilis genome sequencing.</title>
        <authorList>
            <person name="Fukushima K."/>
        </authorList>
    </citation>
    <scope>NUCLEOTIDE SEQUENCE</scope>
    <source>
        <strain evidence="2">SING2019-196</strain>
    </source>
</reference>
<evidence type="ECO:0000256" key="1">
    <source>
        <dbReference type="SAM" id="MobiDB-lite"/>
    </source>
</evidence>
<keyword evidence="3" id="KW-1185">Reference proteome</keyword>
<name>A0AAD3S9T6_NEPGR</name>
<sequence>MKDPWLRAAMTDDGVVVQLLLRLKQSDSYLLRPTKPASSFPPLGWGVRQPRTKAAASEALKKEREPTRLSPKTPLSWSACGSGSGGGGGSGTLPSDGCEESSRPSGRFPCVRSKEPNTNATTTTTKKRPRRKKTFAELKAEESSLLKEQSYLKRELVMLHATLKEQISVNGNLKRMKIDLHVESETESDATLSETAAQNTSKPCPVEESTLEGTPNLPQNGTHDNVSVLELCPAAHKDGNPMIQEQPVFALPDLNMNPEEGFVPETLV</sequence>
<feature type="region of interest" description="Disordered" evidence="1">
    <location>
        <begin position="41"/>
        <end position="132"/>
    </location>
</feature>
<proteinExistence type="predicted"/>
<evidence type="ECO:0000313" key="3">
    <source>
        <dbReference type="Proteomes" id="UP001279734"/>
    </source>
</evidence>
<comment type="caution">
    <text evidence="2">The sequence shown here is derived from an EMBL/GenBank/DDBJ whole genome shotgun (WGS) entry which is preliminary data.</text>
</comment>
<dbReference type="Proteomes" id="UP001279734">
    <property type="component" value="Unassembled WGS sequence"/>
</dbReference>
<dbReference type="PANTHER" id="PTHR35099">
    <property type="entry name" value="OS02G0182700 PROTEIN"/>
    <property type="match status" value="1"/>
</dbReference>
<evidence type="ECO:0008006" key="4">
    <source>
        <dbReference type="Google" id="ProtNLM"/>
    </source>
</evidence>
<feature type="compositionally biased region" description="Polar residues" evidence="1">
    <location>
        <begin position="211"/>
        <end position="223"/>
    </location>
</feature>
<feature type="region of interest" description="Disordered" evidence="1">
    <location>
        <begin position="185"/>
        <end position="223"/>
    </location>
</feature>
<feature type="compositionally biased region" description="Gly residues" evidence="1">
    <location>
        <begin position="82"/>
        <end position="91"/>
    </location>
</feature>
<dbReference type="PANTHER" id="PTHR35099:SF2">
    <property type="entry name" value="OS02G0182700 PROTEIN"/>
    <property type="match status" value="1"/>
</dbReference>
<dbReference type="EMBL" id="BSYO01000007">
    <property type="protein sequence ID" value="GMH07046.1"/>
    <property type="molecule type" value="Genomic_DNA"/>
</dbReference>
<organism evidence="2 3">
    <name type="scientific">Nepenthes gracilis</name>
    <name type="common">Slender pitcher plant</name>
    <dbReference type="NCBI Taxonomy" id="150966"/>
    <lineage>
        <taxon>Eukaryota</taxon>
        <taxon>Viridiplantae</taxon>
        <taxon>Streptophyta</taxon>
        <taxon>Embryophyta</taxon>
        <taxon>Tracheophyta</taxon>
        <taxon>Spermatophyta</taxon>
        <taxon>Magnoliopsida</taxon>
        <taxon>eudicotyledons</taxon>
        <taxon>Gunneridae</taxon>
        <taxon>Pentapetalae</taxon>
        <taxon>Caryophyllales</taxon>
        <taxon>Nepenthaceae</taxon>
        <taxon>Nepenthes</taxon>
    </lineage>
</organism>
<feature type="compositionally biased region" description="Polar residues" evidence="1">
    <location>
        <begin position="189"/>
        <end position="202"/>
    </location>
</feature>
<evidence type="ECO:0000313" key="2">
    <source>
        <dbReference type="EMBL" id="GMH07046.1"/>
    </source>
</evidence>
<protein>
    <recommendedName>
        <fullName evidence="4">BZIP domain-containing protein</fullName>
    </recommendedName>
</protein>
<dbReference type="AlphaFoldDB" id="A0AAD3S9T6"/>
<accession>A0AAD3S9T6</accession>
<gene>
    <name evidence="2" type="ORF">Nepgr_008886</name>
</gene>